<accession>A0ABP9U1R1</accession>
<name>A0ABP9U1R1_9MICO</name>
<organism evidence="1 2">
    <name type="scientific">Brevibacterium ammoniilyticum</name>
    <dbReference type="NCBI Taxonomy" id="1046555"/>
    <lineage>
        <taxon>Bacteria</taxon>
        <taxon>Bacillati</taxon>
        <taxon>Actinomycetota</taxon>
        <taxon>Actinomycetes</taxon>
        <taxon>Micrococcales</taxon>
        <taxon>Brevibacteriaceae</taxon>
        <taxon>Brevibacterium</taxon>
    </lineage>
</organism>
<keyword evidence="2" id="KW-1185">Reference proteome</keyword>
<reference evidence="1 2" key="1">
    <citation type="submission" date="2024-02" db="EMBL/GenBank/DDBJ databases">
        <title>Characterization of antibiotic resistant novel bacterial strains and their environmental applications.</title>
        <authorList>
            <person name="Manzoor S."/>
            <person name="Abbas S."/>
            <person name="Arshad M."/>
            <person name="Li W.J."/>
            <person name="Ahmed I."/>
        </authorList>
    </citation>
    <scope>NUCLEOTIDE SEQUENCE [LARGE SCALE GENOMIC DNA]</scope>
    <source>
        <strain evidence="1 2">KACC 15558</strain>
    </source>
</reference>
<proteinExistence type="predicted"/>
<dbReference type="EMBL" id="BAABNP010000011">
    <property type="protein sequence ID" value="GAA5341565.1"/>
    <property type="molecule type" value="Genomic_DNA"/>
</dbReference>
<evidence type="ECO:0000313" key="2">
    <source>
        <dbReference type="Proteomes" id="UP001498935"/>
    </source>
</evidence>
<evidence type="ECO:0000313" key="1">
    <source>
        <dbReference type="EMBL" id="GAA5341565.1"/>
    </source>
</evidence>
<dbReference type="Proteomes" id="UP001498935">
    <property type="component" value="Unassembled WGS sequence"/>
</dbReference>
<sequence length="74" mass="8587">MKIPADPRSFFTDGMLHRFLSSSVLRKTRLACQRTESPRRKDRGDEAYRLKHQRHAIAETSLHCAYRGDDADPD</sequence>
<comment type="caution">
    <text evidence="1">The sequence shown here is derived from an EMBL/GenBank/DDBJ whole genome shotgun (WGS) entry which is preliminary data.</text>
</comment>
<protein>
    <submittedName>
        <fullName evidence="1">Uncharacterized protein</fullName>
    </submittedName>
</protein>
<gene>
    <name evidence="1" type="ORF">KACC15558_26060</name>
</gene>